<organism evidence="4 5">
    <name type="scientific">Plasmodium ovale wallikeri</name>
    <dbReference type="NCBI Taxonomy" id="864142"/>
    <lineage>
        <taxon>Eukaryota</taxon>
        <taxon>Sar</taxon>
        <taxon>Alveolata</taxon>
        <taxon>Apicomplexa</taxon>
        <taxon>Aconoidasida</taxon>
        <taxon>Haemosporida</taxon>
        <taxon>Plasmodiidae</taxon>
        <taxon>Plasmodium</taxon>
        <taxon>Plasmodium (Plasmodium)</taxon>
    </lineage>
</organism>
<dbReference type="SUPFAM" id="SSF49562">
    <property type="entry name" value="C2 domain (Calcium/lipid-binding domain, CaLB)"/>
    <property type="match status" value="1"/>
</dbReference>
<accession>A0A1A9A1Y6</accession>
<protein>
    <submittedName>
        <fullName evidence="4">Double C2-like domain-containing protein, putative</fullName>
    </submittedName>
</protein>
<evidence type="ECO:0000313" key="4">
    <source>
        <dbReference type="EMBL" id="SBT50177.1"/>
    </source>
</evidence>
<feature type="coiled-coil region" evidence="1">
    <location>
        <begin position="1163"/>
        <end position="1193"/>
    </location>
</feature>
<feature type="compositionally biased region" description="Basic and acidic residues" evidence="2">
    <location>
        <begin position="1056"/>
        <end position="1089"/>
    </location>
</feature>
<dbReference type="PROSITE" id="PS50004">
    <property type="entry name" value="C2"/>
    <property type="match status" value="1"/>
</dbReference>
<evidence type="ECO:0000256" key="1">
    <source>
        <dbReference type="SAM" id="Coils"/>
    </source>
</evidence>
<dbReference type="Pfam" id="PF24652">
    <property type="entry name" value="CEP76_C"/>
    <property type="match status" value="1"/>
</dbReference>
<dbReference type="InterPro" id="IPR056290">
    <property type="entry name" value="CEPT76/DRC7_peptidase-like_dom"/>
</dbReference>
<name>A0A1A9A1Y6_PLAOA</name>
<feature type="region of interest" description="Disordered" evidence="2">
    <location>
        <begin position="843"/>
        <end position="977"/>
    </location>
</feature>
<evidence type="ECO:0000259" key="3">
    <source>
        <dbReference type="PROSITE" id="PS50004"/>
    </source>
</evidence>
<gene>
    <name evidence="4" type="ORF">POVWA1_060960</name>
</gene>
<feature type="compositionally biased region" description="Basic and acidic residues" evidence="2">
    <location>
        <begin position="913"/>
        <end position="961"/>
    </location>
</feature>
<feature type="compositionally biased region" description="Basic residues" evidence="2">
    <location>
        <begin position="1090"/>
        <end position="1100"/>
    </location>
</feature>
<evidence type="ECO:0000313" key="5">
    <source>
        <dbReference type="Proteomes" id="UP000078555"/>
    </source>
</evidence>
<proteinExistence type="predicted"/>
<sequence>MKFPLKQHFTKCVTSLSSPSLQVKVEDMSAPKEAREIGTCQIPLKGIVDYPYVIHELESTEWIREEAKHEGWDKKLEEWKFGTVEGKVIIGRVPRYRQKGDIYHLDCRHPYLIVHIYSIDQIVTVDNIKEIDSYVEVSFDETSRRSRIIRKTLSPKYDSQIAIPLRFNSKNDINYEHFGKKGRIYIDVWGKTDEIIYIGGISITPYEMFFNEKNTKRRKTKLEYIDLETNIKINYETVVYKGCKKLVFLHDDQRVSNIHFSMWTYPDMLCVENEYNKIYSPSFYNINKNLPSKLSEKYEKLKILYIEVLKTIRAIPDNINDISKAKRYFNFELQNQRKEFHFLPTFLTNVKSPYYAESANAIFHYVRCVPFIHKKENIIFTPDFTLQLKGGNAIDHSLLLCSLFLGIPVITFVCFGTLWDGQKHAWVATLEYNDVKNYGIVKFWETTTGNIYILKKRIHNVNKLKSLNIKLNESKYKSHLRNGFIKKNGINLDVNKIKEETKRHIKELFQNRTKEIPIGGPSLPYKTIDILFNNKNIYVNLQDSSPLNIWYDFWKFDFWFPFTSIEYNLKPCFTIKSFSHKMEDMELDRVAKELRNNIEKNINIYRASRNLCTRWNRDETLELFLQVGLELLHQLNTSRKEDTLLAKVKIDDWKKALYHKVPQSHRLLGFPYHFNTCKSQFISDKLISTLGILESRDRSLCLSLAAQRKAEIRNSKKKKALQEKEQIEEGAVEQNAQFETAEDIDDLGIATPDHLGDTLKDDPFEEGEKEAYDYATENGEKKGDVSMKTEKEVTYSQNTKKKTRLRKSVDLVNLILTMKNKENNKGDENDNLFNKIREYIPSDKASQSNENEFVKKDEMGENDAVEDDLHEGGCIPGDTTDMIHNDEPDAHRTDVPQLGTNSIIAGTKRDKKKNYLTEDAREDGEKNGRDDGEKNGREDGEKNGREDGGENDRENVRAGTKERKKSKRGKEKKKEKKLEFEKLLKSNNYFEREKKKLQEDIEKLEKEKEEFRMQKIMREEKEKQLLLEEKLKLEKEKEMFENEKLKRKVSLMLKMNEWEKKEQETREREENYRKMLEQTQRRGDKEKDRGKKKKRGKKKERMQEREEGGEGEMEREWDMKDRQRDVERGMELEREWDMKDRQRDVERGMELERERDMERGMELEMKKDMKLEMDRELRELRELQEDRRRSEEMDECESTNEYKDLSSFDEKLDLNRIYTKVSSMSERDACIYYRRYVLIWLHPHVNSYVCTRFSVLLKIMHGSFLPSLLFTFIDLEDATGQKKKIIKIHTNRKENSGNSQM</sequence>
<evidence type="ECO:0000256" key="2">
    <source>
        <dbReference type="SAM" id="MobiDB-lite"/>
    </source>
</evidence>
<feature type="compositionally biased region" description="Acidic residues" evidence="2">
    <location>
        <begin position="860"/>
        <end position="869"/>
    </location>
</feature>
<dbReference type="Pfam" id="PF00168">
    <property type="entry name" value="C2"/>
    <property type="match status" value="1"/>
</dbReference>
<dbReference type="PANTHER" id="PTHR46436">
    <property type="entry name" value="CENTROSOMAL PROTEIN OF 76 KDA"/>
    <property type="match status" value="1"/>
</dbReference>
<dbReference type="InterPro" id="IPR056288">
    <property type="entry name" value="CEP76_C"/>
</dbReference>
<dbReference type="InterPro" id="IPR000008">
    <property type="entry name" value="C2_dom"/>
</dbReference>
<dbReference type="EMBL" id="FLRD01000159">
    <property type="protein sequence ID" value="SBT50177.1"/>
    <property type="molecule type" value="Genomic_DNA"/>
</dbReference>
<keyword evidence="5" id="KW-1185">Reference proteome</keyword>
<dbReference type="PANTHER" id="PTHR46436:SF2">
    <property type="entry name" value="CHROMOSOME UNDETERMINED SCAFFOLD_119, WHOLE GENOME SHOTGUN SEQUENCE"/>
    <property type="match status" value="1"/>
</dbReference>
<feature type="domain" description="C2" evidence="3">
    <location>
        <begin position="93"/>
        <end position="219"/>
    </location>
</feature>
<feature type="compositionally biased region" description="Basic and acidic residues" evidence="2">
    <location>
        <begin position="881"/>
        <end position="894"/>
    </location>
</feature>
<dbReference type="SMART" id="SM00239">
    <property type="entry name" value="C2"/>
    <property type="match status" value="1"/>
</dbReference>
<feature type="compositionally biased region" description="Basic residues" evidence="2">
    <location>
        <begin position="962"/>
        <end position="975"/>
    </location>
</feature>
<dbReference type="Pfam" id="PF24656">
    <property type="entry name" value="CEPT76_peptidase"/>
    <property type="match status" value="1"/>
</dbReference>
<dbReference type="Proteomes" id="UP000078555">
    <property type="component" value="Unassembled WGS sequence"/>
</dbReference>
<dbReference type="CDD" id="cd00030">
    <property type="entry name" value="C2"/>
    <property type="match status" value="1"/>
</dbReference>
<feature type="region of interest" description="Disordered" evidence="2">
    <location>
        <begin position="1056"/>
        <end position="1122"/>
    </location>
</feature>
<feature type="compositionally biased region" description="Basic and acidic residues" evidence="2">
    <location>
        <begin position="1101"/>
        <end position="1122"/>
    </location>
</feature>
<dbReference type="InterPro" id="IPR035892">
    <property type="entry name" value="C2_domain_sf"/>
</dbReference>
<keyword evidence="1" id="KW-0175">Coiled coil</keyword>
<reference evidence="5" key="1">
    <citation type="submission" date="2016-05" db="EMBL/GenBank/DDBJ databases">
        <authorList>
            <person name="Naeem R."/>
        </authorList>
    </citation>
    <scope>NUCLEOTIDE SEQUENCE [LARGE SCALE GENOMIC DNA]</scope>
</reference>
<dbReference type="Gene3D" id="2.60.40.150">
    <property type="entry name" value="C2 domain"/>
    <property type="match status" value="1"/>
</dbReference>
<dbReference type="InterPro" id="IPR052299">
    <property type="entry name" value="CEP76"/>
</dbReference>